<dbReference type="Pfam" id="PF13424">
    <property type="entry name" value="TPR_12"/>
    <property type="match status" value="3"/>
</dbReference>
<dbReference type="InterPro" id="IPR016032">
    <property type="entry name" value="Sig_transdc_resp-reg_C-effctor"/>
</dbReference>
<dbReference type="CDD" id="cd15831">
    <property type="entry name" value="BTAD"/>
    <property type="match status" value="1"/>
</dbReference>
<dbReference type="SUPFAM" id="SSF52540">
    <property type="entry name" value="P-loop containing nucleoside triphosphate hydrolases"/>
    <property type="match status" value="1"/>
</dbReference>
<keyword evidence="5" id="KW-0802">TPR repeat</keyword>
<dbReference type="Gene3D" id="1.25.40.10">
    <property type="entry name" value="Tetratricopeptide repeat domain"/>
    <property type="match status" value="2"/>
</dbReference>
<dbReference type="SUPFAM" id="SSF46894">
    <property type="entry name" value="C-terminal effector domain of the bipartite response regulators"/>
    <property type="match status" value="1"/>
</dbReference>
<dbReference type="Pfam" id="PF13374">
    <property type="entry name" value="TPR_10"/>
    <property type="match status" value="1"/>
</dbReference>
<evidence type="ECO:0000256" key="3">
    <source>
        <dbReference type="ARBA" id="ARBA00023125"/>
    </source>
</evidence>
<feature type="repeat" description="TPR" evidence="5">
    <location>
        <begin position="917"/>
        <end position="950"/>
    </location>
</feature>
<keyword evidence="4" id="KW-0804">Transcription</keyword>
<feature type="repeat" description="TPR" evidence="5">
    <location>
        <begin position="757"/>
        <end position="790"/>
    </location>
</feature>
<dbReference type="Pfam" id="PF00486">
    <property type="entry name" value="Trans_reg_C"/>
    <property type="match status" value="1"/>
</dbReference>
<feature type="DNA-binding region" description="OmpR/PhoB-type" evidence="6">
    <location>
        <begin position="16"/>
        <end position="119"/>
    </location>
</feature>
<name>A0ABP9RM88_9ACTN</name>
<dbReference type="Pfam" id="PF03704">
    <property type="entry name" value="BTAD"/>
    <property type="match status" value="1"/>
</dbReference>
<evidence type="ECO:0000313" key="9">
    <source>
        <dbReference type="EMBL" id="GAA5179636.1"/>
    </source>
</evidence>
<evidence type="ECO:0000256" key="1">
    <source>
        <dbReference type="ARBA" id="ARBA00005820"/>
    </source>
</evidence>
<dbReference type="InterPro" id="IPR027417">
    <property type="entry name" value="P-loop_NTPase"/>
</dbReference>
<dbReference type="EMBL" id="BAABJQ010000002">
    <property type="protein sequence ID" value="GAA5179636.1"/>
    <property type="molecule type" value="Genomic_DNA"/>
</dbReference>
<feature type="repeat" description="TPR" evidence="5">
    <location>
        <begin position="837"/>
        <end position="870"/>
    </location>
</feature>
<feature type="domain" description="OmpR/PhoB-type" evidence="8">
    <location>
        <begin position="16"/>
        <end position="119"/>
    </location>
</feature>
<proteinExistence type="inferred from homology"/>
<comment type="caution">
    <text evidence="9">The sequence shown here is derived from an EMBL/GenBank/DDBJ whole genome shotgun (WGS) entry which is preliminary data.</text>
</comment>
<comment type="similarity">
    <text evidence="1">Belongs to the AfsR/DnrI/RedD regulatory family.</text>
</comment>
<dbReference type="SMART" id="SM00862">
    <property type="entry name" value="Trans_reg_C"/>
    <property type="match status" value="1"/>
</dbReference>
<dbReference type="PROSITE" id="PS51755">
    <property type="entry name" value="OMPR_PHOB"/>
    <property type="match status" value="1"/>
</dbReference>
<dbReference type="Proteomes" id="UP001501570">
    <property type="component" value="Unassembled WGS sequence"/>
</dbReference>
<evidence type="ECO:0000256" key="7">
    <source>
        <dbReference type="SAM" id="MobiDB-lite"/>
    </source>
</evidence>
<gene>
    <name evidence="9" type="ORF">GCM10023322_10190</name>
</gene>
<dbReference type="InterPro" id="IPR036388">
    <property type="entry name" value="WH-like_DNA-bd_sf"/>
</dbReference>
<dbReference type="SMART" id="SM01043">
    <property type="entry name" value="BTAD"/>
    <property type="match status" value="1"/>
</dbReference>
<evidence type="ECO:0000313" key="10">
    <source>
        <dbReference type="Proteomes" id="UP001501570"/>
    </source>
</evidence>
<dbReference type="SUPFAM" id="SSF48452">
    <property type="entry name" value="TPR-like"/>
    <property type="match status" value="2"/>
</dbReference>
<evidence type="ECO:0000256" key="6">
    <source>
        <dbReference type="PROSITE-ProRule" id="PRU01091"/>
    </source>
</evidence>
<dbReference type="Gene3D" id="3.40.50.300">
    <property type="entry name" value="P-loop containing nucleotide triphosphate hydrolases"/>
    <property type="match status" value="1"/>
</dbReference>
<dbReference type="PANTHER" id="PTHR35807">
    <property type="entry name" value="TRANSCRIPTIONAL REGULATOR REDD-RELATED"/>
    <property type="match status" value="1"/>
</dbReference>
<reference evidence="10" key="1">
    <citation type="journal article" date="2019" name="Int. J. Syst. Evol. Microbiol.">
        <title>The Global Catalogue of Microorganisms (GCM) 10K type strain sequencing project: providing services to taxonomists for standard genome sequencing and annotation.</title>
        <authorList>
            <consortium name="The Broad Institute Genomics Platform"/>
            <consortium name="The Broad Institute Genome Sequencing Center for Infectious Disease"/>
            <person name="Wu L."/>
            <person name="Ma J."/>
        </authorList>
    </citation>
    <scope>NUCLEOTIDE SEQUENCE [LARGE SCALE GENOMIC DNA]</scope>
    <source>
        <strain evidence="10">JCM 18304</strain>
    </source>
</reference>
<protein>
    <submittedName>
        <fullName evidence="9">BTAD domain-containing putative transcriptional regulator</fullName>
    </submittedName>
</protein>
<dbReference type="PROSITE" id="PS50005">
    <property type="entry name" value="TPR"/>
    <property type="match status" value="5"/>
</dbReference>
<dbReference type="InterPro" id="IPR051677">
    <property type="entry name" value="AfsR-DnrI-RedD_regulator"/>
</dbReference>
<dbReference type="SMART" id="SM00028">
    <property type="entry name" value="TPR"/>
    <property type="match status" value="7"/>
</dbReference>
<organism evidence="9 10">
    <name type="scientific">Rugosimonospora acidiphila</name>
    <dbReference type="NCBI Taxonomy" id="556531"/>
    <lineage>
        <taxon>Bacteria</taxon>
        <taxon>Bacillati</taxon>
        <taxon>Actinomycetota</taxon>
        <taxon>Actinomycetes</taxon>
        <taxon>Micromonosporales</taxon>
        <taxon>Micromonosporaceae</taxon>
        <taxon>Rugosimonospora</taxon>
    </lineage>
</organism>
<dbReference type="InterPro" id="IPR011990">
    <property type="entry name" value="TPR-like_helical_dom_sf"/>
</dbReference>
<evidence type="ECO:0000256" key="4">
    <source>
        <dbReference type="ARBA" id="ARBA00023163"/>
    </source>
</evidence>
<dbReference type="InterPro" id="IPR001867">
    <property type="entry name" value="OmpR/PhoB-type_DNA-bd"/>
</dbReference>
<dbReference type="Gene3D" id="1.10.10.10">
    <property type="entry name" value="Winged helix-like DNA-binding domain superfamily/Winged helix DNA-binding domain"/>
    <property type="match status" value="1"/>
</dbReference>
<feature type="repeat" description="TPR" evidence="5">
    <location>
        <begin position="877"/>
        <end position="910"/>
    </location>
</feature>
<dbReference type="PANTHER" id="PTHR35807:SF1">
    <property type="entry name" value="TRANSCRIPTIONAL REGULATOR REDD"/>
    <property type="match status" value="1"/>
</dbReference>
<keyword evidence="3 6" id="KW-0238">DNA-binding</keyword>
<sequence length="1060" mass="114761">MVRHSRTMPTPAAATRGQLAAPPPGPVEVLVLGPIEVVGPAGPAVLSGTRQRALLGLLAMHAPMLVPRSRLIDALWGEQPPRTAVKTLHSHIARVRQALEDCAPPGVLVTRDPGYLLAVEPAAVDARRFEQGLRSAQRDLAEDAPDRAAATLRAHLALWRGDAFADVQPLGWAAAEVDRLHEQRLSAHAELWEAELRLGRHVAAVGELERLLVSYPMRERLVGLLMLALYRCGRHADALEAYRRLRARLAEELGADPGPDIQRLHVQMLRRDPSLQPPAPPHPHLTQAQHNPGARNLEASQQRPALSTPVPVPAQLPAPAGHFVGRSTALAELDRVLDGGERPGVVVVCGPGGIGKTALSVQWAHAAADRFPHGQIFLDLRGDGPAAMTVAEAMAHVLTSLGVPASRIPAQPSGLYRSLLHGRRVLIVADNAGSAAQVLPLVPAGPGALLLVTARSRLAALATHHSVDVVVVQALEHHESVTLLRRLLGVARVDGESTRAADLVELCGRMPLALRIAAAKLAARPLRPIGDLTEELAGDNVLDGLAIDADSGVRAVFASAYRVLSPPAARVFRLLGLHPGPTFTTHLAAAATALTQAEAARALDELAAAHLLVEVTSGRYRFHDLIGVYAAECAQREEPHAARDETVARGLDWYLGVADAANRIIDQGRDRVVAAPRYLPQRLPFTADVQQALAFLDSERANLLPVVRYAAQHGHLTTAWQLTYLLTGFFDSRGHWTQRVEICRWGVRAAHGQGDEGLMRSGLGVAYIMTRRFDEALDELHQALELMRKHGDQRGEAHVYNNIAVAYAGMRRFDEAIEAYHEALTRHAVQDRSLGVALALNNLGDAYVRMGRPDLSLEYLDRALAATREIRNARLEAATLSGLGQAHLRSGDLDPALTRLGEALAIREQTGDRHYAAETLNNLGRCHLARGDQRAALTHLRRALQLSQEIADQHLEALILDTIGRAYLDGGDLTAARSYLKLALALRIRTPDAYETANVHRDLGDLQERAGNPHEARSHREQAVDLYRKANASAEADALALRQHPATSAQASCPADRPRW</sequence>
<feature type="region of interest" description="Disordered" evidence="7">
    <location>
        <begin position="1041"/>
        <end position="1060"/>
    </location>
</feature>
<evidence type="ECO:0000259" key="8">
    <source>
        <dbReference type="PROSITE" id="PS51755"/>
    </source>
</evidence>
<dbReference type="InterPro" id="IPR005158">
    <property type="entry name" value="BTAD"/>
</dbReference>
<keyword evidence="2" id="KW-0805">Transcription regulation</keyword>
<feature type="region of interest" description="Disordered" evidence="7">
    <location>
        <begin position="1"/>
        <end position="21"/>
    </location>
</feature>
<evidence type="ECO:0000256" key="5">
    <source>
        <dbReference type="PROSITE-ProRule" id="PRU00339"/>
    </source>
</evidence>
<dbReference type="PRINTS" id="PR00364">
    <property type="entry name" value="DISEASERSIST"/>
</dbReference>
<evidence type="ECO:0000256" key="2">
    <source>
        <dbReference type="ARBA" id="ARBA00023015"/>
    </source>
</evidence>
<dbReference type="InterPro" id="IPR019734">
    <property type="entry name" value="TPR_rpt"/>
</dbReference>
<keyword evidence="10" id="KW-1185">Reference proteome</keyword>
<accession>A0ABP9RM88</accession>
<feature type="repeat" description="TPR" evidence="5">
    <location>
        <begin position="797"/>
        <end position="830"/>
    </location>
</feature>